<name>A0A4V2T293_9PAST</name>
<evidence type="ECO:0000313" key="3">
    <source>
        <dbReference type="Proteomes" id="UP000295763"/>
    </source>
</evidence>
<dbReference type="EMBL" id="SLYB01000004">
    <property type="protein sequence ID" value="TCP96513.1"/>
    <property type="molecule type" value="Genomic_DNA"/>
</dbReference>
<feature type="compositionally biased region" description="Basic residues" evidence="1">
    <location>
        <begin position="215"/>
        <end position="226"/>
    </location>
</feature>
<evidence type="ECO:0000256" key="1">
    <source>
        <dbReference type="SAM" id="MobiDB-lite"/>
    </source>
</evidence>
<feature type="region of interest" description="Disordered" evidence="1">
    <location>
        <begin position="205"/>
        <end position="226"/>
    </location>
</feature>
<gene>
    <name evidence="2" type="ORF">EDC44_10446</name>
</gene>
<dbReference type="Proteomes" id="UP000295763">
    <property type="component" value="Unassembled WGS sequence"/>
</dbReference>
<keyword evidence="3" id="KW-1185">Reference proteome</keyword>
<evidence type="ECO:0000313" key="2">
    <source>
        <dbReference type="EMBL" id="TCP96513.1"/>
    </source>
</evidence>
<protein>
    <submittedName>
        <fullName evidence="2">Uncharacterized protein</fullName>
    </submittedName>
</protein>
<comment type="caution">
    <text evidence="2">The sequence shown here is derived from an EMBL/GenBank/DDBJ whole genome shotgun (WGS) entry which is preliminary data.</text>
</comment>
<dbReference type="AlphaFoldDB" id="A0A4V2T293"/>
<sequence>MRPFPEYIVNSGSLIGFWVHPYTYTFPIGFFRQNSQMIVSDYTMWLPMLGRAFLFKYDMYKKSSSILLKQYLVDFMNPETQPERIASMMQALESKPSILEYLERFLFGWIDGGLFCRKLPKDSRLEVEIEKYFAEEAPKIKALPSCRMSMRFNEKLTWKTGYFIIESVEDNIKAGFDKVPCPNLYEYPENSLHFNSQLYGWGNEKEMERVPSQKPRFKARKKKRMK</sequence>
<proteinExistence type="predicted"/>
<organism evidence="2 3">
    <name type="scientific">Cricetibacter osteomyelitidis</name>
    <dbReference type="NCBI Taxonomy" id="1521931"/>
    <lineage>
        <taxon>Bacteria</taxon>
        <taxon>Pseudomonadati</taxon>
        <taxon>Pseudomonadota</taxon>
        <taxon>Gammaproteobacteria</taxon>
        <taxon>Pasteurellales</taxon>
        <taxon>Pasteurellaceae</taxon>
        <taxon>Cricetibacter</taxon>
    </lineage>
</organism>
<reference evidence="2 3" key="1">
    <citation type="submission" date="2019-03" db="EMBL/GenBank/DDBJ databases">
        <title>Genomic Encyclopedia of Type Strains, Phase IV (KMG-IV): sequencing the most valuable type-strain genomes for metagenomic binning, comparative biology and taxonomic classification.</title>
        <authorList>
            <person name="Goeker M."/>
        </authorList>
    </citation>
    <scope>NUCLEOTIDE SEQUENCE [LARGE SCALE GENOMIC DNA]</scope>
    <source>
        <strain evidence="2 3">DSM 28404</strain>
    </source>
</reference>
<accession>A0A4V2T293</accession>